<evidence type="ECO:0000259" key="3">
    <source>
        <dbReference type="Pfam" id="PF25989"/>
    </source>
</evidence>
<dbReference type="Gene3D" id="2.40.50.100">
    <property type="match status" value="1"/>
</dbReference>
<dbReference type="Gene3D" id="2.40.420.20">
    <property type="match status" value="1"/>
</dbReference>
<organism evidence="4 5">
    <name type="scientific">Rhodopseudomonas julia</name>
    <dbReference type="NCBI Taxonomy" id="200617"/>
    <lineage>
        <taxon>Bacteria</taxon>
        <taxon>Pseudomonadati</taxon>
        <taxon>Pseudomonadota</taxon>
        <taxon>Alphaproteobacteria</taxon>
        <taxon>Hyphomicrobiales</taxon>
        <taxon>Nitrobacteraceae</taxon>
        <taxon>Rhodopseudomonas</taxon>
    </lineage>
</organism>
<dbReference type="Gene3D" id="1.10.287.470">
    <property type="entry name" value="Helix hairpin bin"/>
    <property type="match status" value="1"/>
</dbReference>
<comment type="caution">
    <text evidence="4">The sequence shown here is derived from an EMBL/GenBank/DDBJ whole genome shotgun (WGS) entry which is preliminary data.</text>
</comment>
<keyword evidence="5" id="KW-1185">Reference proteome</keyword>
<dbReference type="Pfam" id="PF25989">
    <property type="entry name" value="YknX_C"/>
    <property type="match status" value="1"/>
</dbReference>
<dbReference type="RefSeq" id="WP_307152553.1">
    <property type="nucleotide sequence ID" value="NZ_JAUSUK010000001.1"/>
</dbReference>
<dbReference type="Gene3D" id="2.40.30.170">
    <property type="match status" value="1"/>
</dbReference>
<evidence type="ECO:0000256" key="2">
    <source>
        <dbReference type="SAM" id="SignalP"/>
    </source>
</evidence>
<proteinExistence type="inferred from homology"/>
<dbReference type="EMBL" id="JAUSUK010000001">
    <property type="protein sequence ID" value="MDQ0324240.1"/>
    <property type="molecule type" value="Genomic_DNA"/>
</dbReference>
<evidence type="ECO:0000313" key="5">
    <source>
        <dbReference type="Proteomes" id="UP001230253"/>
    </source>
</evidence>
<dbReference type="PANTHER" id="PTHR30469">
    <property type="entry name" value="MULTIDRUG RESISTANCE PROTEIN MDTA"/>
    <property type="match status" value="1"/>
</dbReference>
<feature type="signal peptide" evidence="2">
    <location>
        <begin position="1"/>
        <end position="25"/>
    </location>
</feature>
<dbReference type="PANTHER" id="PTHR30469:SF15">
    <property type="entry name" value="HLYD FAMILY OF SECRETION PROTEINS"/>
    <property type="match status" value="1"/>
</dbReference>
<dbReference type="SUPFAM" id="SSF111369">
    <property type="entry name" value="HlyD-like secretion proteins"/>
    <property type="match status" value="1"/>
</dbReference>
<evidence type="ECO:0000313" key="4">
    <source>
        <dbReference type="EMBL" id="MDQ0324240.1"/>
    </source>
</evidence>
<feature type="domain" description="YknX-like C-terminal permuted SH3-like" evidence="3">
    <location>
        <begin position="289"/>
        <end position="356"/>
    </location>
</feature>
<feature type="chain" id="PRO_5045924087" evidence="2">
    <location>
        <begin position="26"/>
        <end position="365"/>
    </location>
</feature>
<dbReference type="InterPro" id="IPR058637">
    <property type="entry name" value="YknX-like_C"/>
</dbReference>
<protein>
    <submittedName>
        <fullName evidence="4">RND family efflux transporter MFP subunit</fullName>
    </submittedName>
</protein>
<evidence type="ECO:0000256" key="1">
    <source>
        <dbReference type="ARBA" id="ARBA00009477"/>
    </source>
</evidence>
<gene>
    <name evidence="4" type="ORF">J2R99_000089</name>
</gene>
<dbReference type="NCBIfam" id="TIGR01730">
    <property type="entry name" value="RND_mfp"/>
    <property type="match status" value="1"/>
</dbReference>
<keyword evidence="2" id="KW-0732">Signal</keyword>
<dbReference type="InterPro" id="IPR006143">
    <property type="entry name" value="RND_pump_MFP"/>
</dbReference>
<name>A0ABU0C138_9BRAD</name>
<sequence>MSQRRSLFLATLCLAGVPFAPPNVAAEDGPAVSKPVLAVQAIEPRQERWTSTIAASGWVAAWDEASISTEVGELRIEQILVDVGDVVKKGQVLARLSHDAVEADLRRQVAVVASAEANLEKATTDADRARRLSQNAKGTMSQKDIEDALSGEKVAKANLEAEQAILDGTRLKLRQTTIRAIDDGVVSQKSATLGAVPTAGAELFRVLRQNRIEWQAEVTAKDLTHIVKGQQARIFDQRHALCTGSVRTMAPTADRATGRVMIYVDLPMGCDLTPGSFASGAIDIDSQTVTTVPSTAVTMEGGASYVYRLTGNTVERRQVTIGRRRDGRVEVVSGLDEHARLVENGGGFLFDGAPVMVVAENETRK</sequence>
<comment type="similarity">
    <text evidence="1">Belongs to the membrane fusion protein (MFP) (TC 8.A.1) family.</text>
</comment>
<dbReference type="Proteomes" id="UP001230253">
    <property type="component" value="Unassembled WGS sequence"/>
</dbReference>
<reference evidence="4 5" key="1">
    <citation type="submission" date="2023-07" db="EMBL/GenBank/DDBJ databases">
        <title>Genomic Encyclopedia of Type Strains, Phase IV (KMG-IV): sequencing the most valuable type-strain genomes for metagenomic binning, comparative biology and taxonomic classification.</title>
        <authorList>
            <person name="Goeker M."/>
        </authorList>
    </citation>
    <scope>NUCLEOTIDE SEQUENCE [LARGE SCALE GENOMIC DNA]</scope>
    <source>
        <strain evidence="4 5">DSM 11549</strain>
    </source>
</reference>
<accession>A0ABU0C138</accession>